<dbReference type="GO" id="GO:0016740">
    <property type="term" value="F:transferase activity"/>
    <property type="evidence" value="ECO:0007669"/>
    <property type="project" value="UniProtKB-KW"/>
</dbReference>
<accession>A0A6G1U2C6</accession>
<sequence>MKILLMGEYSNVHATLAEGLRQLGHQVTVLSNGDFWKNYPRDIDLVRKPGKWGGIAYMARLYALLPKLRGYDVVQLINPMFLELKAERILPVYRYLKRHNGKIILGGFGMDYYWVSGCCNDKPLRYSDFNMGETLRTNADALKEKKDWLGTEKERLNRIIAGECDGIVTGLYEYWACYHPKFPTKTTFIPLPIKPHDLEPAQEDSDKVRVFIGINRSRSEYKGTDVMLKAAQAIAEKYPDRMELRQAENLPFREYVRMMNGSDAILDQLYSYTPSMNPLEAMARGIICIGGGEPENYEILHETQLRPIINVEPSYESVYGELEKLILHPERIPLLKKQSMEYIEKHHHYIKVAREYEAFYRK</sequence>
<evidence type="ECO:0000313" key="1">
    <source>
        <dbReference type="EMBL" id="MQN81566.1"/>
    </source>
</evidence>
<protein>
    <submittedName>
        <fullName evidence="1">Glycosyltransferase family 4 protein</fullName>
    </submittedName>
</protein>
<dbReference type="EMBL" id="VZCB01000082">
    <property type="protein sequence ID" value="MQN81566.1"/>
    <property type="molecule type" value="Genomic_DNA"/>
</dbReference>
<proteinExistence type="predicted"/>
<comment type="caution">
    <text evidence="1">The sequence shown here is derived from an EMBL/GenBank/DDBJ whole genome shotgun (WGS) entry which is preliminary data.</text>
</comment>
<dbReference type="RefSeq" id="WP_153124860.1">
    <property type="nucleotide sequence ID" value="NZ_VZCB01000082.1"/>
</dbReference>
<dbReference type="OrthoDB" id="6638088at2"/>
<dbReference type="Gene3D" id="3.40.50.2000">
    <property type="entry name" value="Glycogen Phosphorylase B"/>
    <property type="match status" value="2"/>
</dbReference>
<gene>
    <name evidence="1" type="ORF">F7D73_11520</name>
</gene>
<organism evidence="1 2">
    <name type="scientific">Segatella copri</name>
    <dbReference type="NCBI Taxonomy" id="165179"/>
    <lineage>
        <taxon>Bacteria</taxon>
        <taxon>Pseudomonadati</taxon>
        <taxon>Bacteroidota</taxon>
        <taxon>Bacteroidia</taxon>
        <taxon>Bacteroidales</taxon>
        <taxon>Prevotellaceae</taxon>
        <taxon>Segatella</taxon>
    </lineage>
</organism>
<evidence type="ECO:0000313" key="2">
    <source>
        <dbReference type="Proteomes" id="UP000480425"/>
    </source>
</evidence>
<reference evidence="1 2" key="1">
    <citation type="submission" date="2019-09" db="EMBL/GenBank/DDBJ databases">
        <title>Distinct polysaccharide growth profiles of human intestinal Prevotella copri isolates.</title>
        <authorList>
            <person name="Fehlner-Peach H."/>
            <person name="Magnabosco C."/>
            <person name="Raghavan V."/>
            <person name="Scher J.U."/>
            <person name="Tett A."/>
            <person name="Cox L.M."/>
            <person name="Gottsegen C."/>
            <person name="Watters A."/>
            <person name="Wiltshire- Gordon J.D."/>
            <person name="Segata N."/>
            <person name="Bonneau R."/>
            <person name="Littman D.R."/>
        </authorList>
    </citation>
    <scope>NUCLEOTIDE SEQUENCE [LARGE SCALE GENOMIC DNA]</scope>
    <source>
        <strain evidence="2">iA622</strain>
    </source>
</reference>
<dbReference type="SUPFAM" id="SSF53756">
    <property type="entry name" value="UDP-Glycosyltransferase/glycogen phosphorylase"/>
    <property type="match status" value="1"/>
</dbReference>
<keyword evidence="1" id="KW-0808">Transferase</keyword>
<dbReference type="AlphaFoldDB" id="A0A6G1U2C6"/>
<dbReference type="Proteomes" id="UP000480425">
    <property type="component" value="Unassembled WGS sequence"/>
</dbReference>
<name>A0A6G1U2C6_9BACT</name>